<keyword evidence="7" id="KW-0804">Transcription</keyword>
<dbReference type="EC" id="2.7.7.6" evidence="2"/>
<evidence type="ECO:0000256" key="2">
    <source>
        <dbReference type="ARBA" id="ARBA00012418"/>
    </source>
</evidence>
<name>A0A2Z4UBT2_9FIRM</name>
<evidence type="ECO:0000313" key="11">
    <source>
        <dbReference type="EMBL" id="AWY98476.1"/>
    </source>
</evidence>
<keyword evidence="4 11" id="KW-0240">DNA-directed RNA polymerase</keyword>
<accession>A0A2Z4UBT2</accession>
<evidence type="ECO:0000313" key="12">
    <source>
        <dbReference type="Proteomes" id="UP000250003"/>
    </source>
</evidence>
<evidence type="ECO:0000256" key="4">
    <source>
        <dbReference type="ARBA" id="ARBA00022478"/>
    </source>
</evidence>
<sequence length="95" mass="10412">MIHPSYTELMEAINEGAEMEDEPLVTSRYSVVLATSKRARQLIAGKEAMVPSYGKKPLSTAVEEIYKGKVHILPDDAEEESAEEVTAEAAETAEE</sequence>
<dbReference type="SMART" id="SM01409">
    <property type="entry name" value="RNA_pol_Rpb6"/>
    <property type="match status" value="1"/>
</dbReference>
<dbReference type="SUPFAM" id="SSF63562">
    <property type="entry name" value="RPB6/omega subunit-like"/>
    <property type="match status" value="1"/>
</dbReference>
<evidence type="ECO:0000256" key="3">
    <source>
        <dbReference type="ARBA" id="ARBA00013725"/>
    </source>
</evidence>
<dbReference type="PANTHER" id="PTHR34476">
    <property type="entry name" value="DNA-DIRECTED RNA POLYMERASE SUBUNIT OMEGA"/>
    <property type="match status" value="1"/>
</dbReference>
<dbReference type="EMBL" id="CP030280">
    <property type="protein sequence ID" value="AWY98476.1"/>
    <property type="molecule type" value="Genomic_DNA"/>
</dbReference>
<evidence type="ECO:0000256" key="10">
    <source>
        <dbReference type="SAM" id="MobiDB-lite"/>
    </source>
</evidence>
<evidence type="ECO:0000256" key="9">
    <source>
        <dbReference type="ARBA" id="ARBA00048552"/>
    </source>
</evidence>
<dbReference type="Proteomes" id="UP000250003">
    <property type="component" value="Chromosome"/>
</dbReference>
<dbReference type="InterPro" id="IPR006110">
    <property type="entry name" value="Pol_omega/Rpo6/RPB6"/>
</dbReference>
<comment type="catalytic activity">
    <reaction evidence="9">
        <text>RNA(n) + a ribonucleoside 5'-triphosphate = RNA(n+1) + diphosphate</text>
        <dbReference type="Rhea" id="RHEA:21248"/>
        <dbReference type="Rhea" id="RHEA-COMP:14527"/>
        <dbReference type="Rhea" id="RHEA-COMP:17342"/>
        <dbReference type="ChEBI" id="CHEBI:33019"/>
        <dbReference type="ChEBI" id="CHEBI:61557"/>
        <dbReference type="ChEBI" id="CHEBI:140395"/>
        <dbReference type="EC" id="2.7.7.6"/>
    </reaction>
</comment>
<evidence type="ECO:0000256" key="5">
    <source>
        <dbReference type="ARBA" id="ARBA00022679"/>
    </source>
</evidence>
<reference evidence="12" key="1">
    <citation type="submission" date="2018-06" db="EMBL/GenBank/DDBJ databases">
        <title>Description of Blautia argi sp. nov., a new anaerobic isolated from dog feces.</title>
        <authorList>
            <person name="Chang Y.-H."/>
            <person name="Paek J."/>
            <person name="Shin Y."/>
        </authorList>
    </citation>
    <scope>NUCLEOTIDE SEQUENCE [LARGE SCALE GENOMIC DNA]</scope>
    <source>
        <strain evidence="12">KCTC 15426</strain>
    </source>
</reference>
<keyword evidence="12" id="KW-1185">Reference proteome</keyword>
<proteinExistence type="inferred from homology"/>
<dbReference type="GO" id="GO:0006351">
    <property type="term" value="P:DNA-templated transcription"/>
    <property type="evidence" value="ECO:0007669"/>
    <property type="project" value="InterPro"/>
</dbReference>
<dbReference type="Pfam" id="PF01192">
    <property type="entry name" value="RNA_pol_Rpb6"/>
    <property type="match status" value="1"/>
</dbReference>
<comment type="similarity">
    <text evidence="1">Belongs to the RNA polymerase subunit omega family.</text>
</comment>
<keyword evidence="6" id="KW-0548">Nucleotidyltransferase</keyword>
<dbReference type="AlphaFoldDB" id="A0A2Z4UBT2"/>
<dbReference type="GO" id="GO:0000428">
    <property type="term" value="C:DNA-directed RNA polymerase complex"/>
    <property type="evidence" value="ECO:0007669"/>
    <property type="project" value="UniProtKB-KW"/>
</dbReference>
<dbReference type="GO" id="GO:0003899">
    <property type="term" value="F:DNA-directed RNA polymerase activity"/>
    <property type="evidence" value="ECO:0007669"/>
    <property type="project" value="UniProtKB-EC"/>
</dbReference>
<dbReference type="OrthoDB" id="9815459at2"/>
<evidence type="ECO:0000256" key="8">
    <source>
        <dbReference type="ARBA" id="ARBA00029924"/>
    </source>
</evidence>
<evidence type="ECO:0000256" key="7">
    <source>
        <dbReference type="ARBA" id="ARBA00023163"/>
    </source>
</evidence>
<dbReference type="NCBIfam" id="TIGR00690">
    <property type="entry name" value="rpoZ"/>
    <property type="match status" value="1"/>
</dbReference>
<dbReference type="RefSeq" id="WP_111919964.1">
    <property type="nucleotide sequence ID" value="NZ_CAUWHR010000002.1"/>
</dbReference>
<keyword evidence="5" id="KW-0808">Transferase</keyword>
<dbReference type="Gene3D" id="3.90.940.10">
    <property type="match status" value="1"/>
</dbReference>
<dbReference type="PANTHER" id="PTHR34476:SF1">
    <property type="entry name" value="DNA-DIRECTED RNA POLYMERASE SUBUNIT OMEGA"/>
    <property type="match status" value="1"/>
</dbReference>
<evidence type="ECO:0000256" key="1">
    <source>
        <dbReference type="ARBA" id="ARBA00006711"/>
    </source>
</evidence>
<gene>
    <name evidence="11" type="ORF">DQQ01_10320</name>
</gene>
<evidence type="ECO:0000256" key="6">
    <source>
        <dbReference type="ARBA" id="ARBA00022695"/>
    </source>
</evidence>
<dbReference type="KEGG" id="blau:DQQ01_10320"/>
<dbReference type="InterPro" id="IPR036161">
    <property type="entry name" value="RPB6/omega-like_sf"/>
</dbReference>
<feature type="region of interest" description="Disordered" evidence="10">
    <location>
        <begin position="76"/>
        <end position="95"/>
    </location>
</feature>
<protein>
    <recommendedName>
        <fullName evidence="3">DNA-directed RNA polymerase subunit omega</fullName>
        <ecNumber evidence="2">2.7.7.6</ecNumber>
    </recommendedName>
    <alternativeName>
        <fullName evidence="8">Transcriptase subunit omega</fullName>
    </alternativeName>
</protein>
<organism evidence="11 12">
    <name type="scientific">Blautia argi</name>
    <dbReference type="NCBI Taxonomy" id="1912897"/>
    <lineage>
        <taxon>Bacteria</taxon>
        <taxon>Bacillati</taxon>
        <taxon>Bacillota</taxon>
        <taxon>Clostridia</taxon>
        <taxon>Lachnospirales</taxon>
        <taxon>Lachnospiraceae</taxon>
        <taxon>Blautia</taxon>
    </lineage>
</organism>
<dbReference type="GO" id="GO:0003677">
    <property type="term" value="F:DNA binding"/>
    <property type="evidence" value="ECO:0007669"/>
    <property type="project" value="InterPro"/>
</dbReference>
<dbReference type="InterPro" id="IPR003716">
    <property type="entry name" value="DNA-dir_RNA_pol_omega"/>
</dbReference>